<evidence type="ECO:0000313" key="3">
    <source>
        <dbReference type="Proteomes" id="UP001500928"/>
    </source>
</evidence>
<evidence type="ECO:0000313" key="2">
    <source>
        <dbReference type="EMBL" id="GAA4797959.1"/>
    </source>
</evidence>
<name>A0ABP9BS87_9PSEU</name>
<evidence type="ECO:0000259" key="1">
    <source>
        <dbReference type="Pfam" id="PF01796"/>
    </source>
</evidence>
<keyword evidence="3" id="KW-1185">Reference proteome</keyword>
<comment type="caution">
    <text evidence="2">The sequence shown here is derived from an EMBL/GenBank/DDBJ whole genome shotgun (WGS) entry which is preliminary data.</text>
</comment>
<sequence length="126" mass="13147">MVDMSSPTGGDPRPELHRTAQGEWVVAGRRCLVCAEPVAYAWPRCPACAGGVEPAWFGPHGTVWSSTVVRIAVPGHVPPYALAYVDLNDGPRVLAHTAGDAPAPIEAGVRLTGVSAAGDLQVEVVR</sequence>
<dbReference type="InterPro" id="IPR012340">
    <property type="entry name" value="NA-bd_OB-fold"/>
</dbReference>
<organism evidence="2 3">
    <name type="scientific">Actinomycetospora chlora</name>
    <dbReference type="NCBI Taxonomy" id="663608"/>
    <lineage>
        <taxon>Bacteria</taxon>
        <taxon>Bacillati</taxon>
        <taxon>Actinomycetota</taxon>
        <taxon>Actinomycetes</taxon>
        <taxon>Pseudonocardiales</taxon>
        <taxon>Pseudonocardiaceae</taxon>
        <taxon>Actinomycetospora</taxon>
    </lineage>
</organism>
<accession>A0ABP9BS87</accession>
<proteinExistence type="predicted"/>
<protein>
    <recommendedName>
        <fullName evidence="1">ChsH2 C-terminal OB-fold domain-containing protein</fullName>
    </recommendedName>
</protein>
<reference evidence="3" key="1">
    <citation type="journal article" date="2019" name="Int. J. Syst. Evol. Microbiol.">
        <title>The Global Catalogue of Microorganisms (GCM) 10K type strain sequencing project: providing services to taxonomists for standard genome sequencing and annotation.</title>
        <authorList>
            <consortium name="The Broad Institute Genomics Platform"/>
            <consortium name="The Broad Institute Genome Sequencing Center for Infectious Disease"/>
            <person name="Wu L."/>
            <person name="Ma J."/>
        </authorList>
    </citation>
    <scope>NUCLEOTIDE SEQUENCE [LARGE SCALE GENOMIC DNA]</scope>
    <source>
        <strain evidence="3">JCM 17979</strain>
    </source>
</reference>
<dbReference type="Pfam" id="PF01796">
    <property type="entry name" value="OB_ChsH2_C"/>
    <property type="match status" value="1"/>
</dbReference>
<dbReference type="InterPro" id="IPR002878">
    <property type="entry name" value="ChsH2_C"/>
</dbReference>
<dbReference type="Proteomes" id="UP001500928">
    <property type="component" value="Unassembled WGS sequence"/>
</dbReference>
<gene>
    <name evidence="2" type="ORF">GCM10023200_37870</name>
</gene>
<dbReference type="EMBL" id="BAABHO010000032">
    <property type="protein sequence ID" value="GAA4797959.1"/>
    <property type="molecule type" value="Genomic_DNA"/>
</dbReference>
<feature type="domain" description="ChsH2 C-terminal OB-fold" evidence="1">
    <location>
        <begin position="59"/>
        <end position="111"/>
    </location>
</feature>
<dbReference type="SUPFAM" id="SSF50249">
    <property type="entry name" value="Nucleic acid-binding proteins"/>
    <property type="match status" value="1"/>
</dbReference>